<keyword evidence="1" id="KW-1185">Reference proteome</keyword>
<evidence type="ECO:0000313" key="1">
    <source>
        <dbReference type="Proteomes" id="UP000694941"/>
    </source>
</evidence>
<dbReference type="Proteomes" id="UP000694941">
    <property type="component" value="Unplaced"/>
</dbReference>
<dbReference type="PANTHER" id="PTHR13677">
    <property type="entry name" value="LD41638P"/>
    <property type="match status" value="1"/>
</dbReference>
<reference evidence="2" key="1">
    <citation type="submission" date="2025-08" db="UniProtKB">
        <authorList>
            <consortium name="RefSeq"/>
        </authorList>
    </citation>
    <scope>IDENTIFICATION</scope>
    <source>
        <tissue evidence="2">Muscle</tissue>
    </source>
</reference>
<name>A0ABM1RZG1_LIMPO</name>
<dbReference type="InterPro" id="IPR024224">
    <property type="entry name" value="DENND6"/>
</dbReference>
<organism evidence="1 2">
    <name type="scientific">Limulus polyphemus</name>
    <name type="common">Atlantic horseshoe crab</name>
    <dbReference type="NCBI Taxonomy" id="6850"/>
    <lineage>
        <taxon>Eukaryota</taxon>
        <taxon>Metazoa</taxon>
        <taxon>Ecdysozoa</taxon>
        <taxon>Arthropoda</taxon>
        <taxon>Chelicerata</taxon>
        <taxon>Merostomata</taxon>
        <taxon>Xiphosura</taxon>
        <taxon>Limulidae</taxon>
        <taxon>Limulus</taxon>
    </lineage>
</organism>
<proteinExistence type="predicted"/>
<sequence>RFFRCVNFAGWYNARYSEVTQKLQALHIEAISDADLLQWVQDKQEVEVVDLVLRLRDKMMTAETEKLPLSPETLTKLHGHMEGIIETLPDDLRSVLKSS</sequence>
<dbReference type="GeneID" id="111084308"/>
<evidence type="ECO:0000313" key="2">
    <source>
        <dbReference type="RefSeq" id="XP_022236766.1"/>
    </source>
</evidence>
<dbReference type="RefSeq" id="XP_022236766.1">
    <property type="nucleotide sequence ID" value="XM_022381058.1"/>
</dbReference>
<feature type="non-terminal residue" evidence="2">
    <location>
        <position position="1"/>
    </location>
</feature>
<protein>
    <submittedName>
        <fullName evidence="2">Protein DENND6A-like</fullName>
    </submittedName>
</protein>
<accession>A0ABM1RZG1</accession>
<dbReference type="PANTHER" id="PTHR13677:SF0">
    <property type="entry name" value="LD41638P"/>
    <property type="match status" value="1"/>
</dbReference>
<gene>
    <name evidence="2" type="primary">LOC111084308</name>
</gene>